<dbReference type="InterPro" id="IPR012677">
    <property type="entry name" value="Nucleotide-bd_a/b_plait_sf"/>
</dbReference>
<evidence type="ECO:0000256" key="1">
    <source>
        <dbReference type="PROSITE-ProRule" id="PRU00176"/>
    </source>
</evidence>
<evidence type="ECO:0000256" key="2">
    <source>
        <dbReference type="SAM" id="MobiDB-lite"/>
    </source>
</evidence>
<dbReference type="SUPFAM" id="SSF81301">
    <property type="entry name" value="Nucleotidyltransferase"/>
    <property type="match status" value="1"/>
</dbReference>
<evidence type="ECO:0000313" key="5">
    <source>
        <dbReference type="Proteomes" id="UP000472262"/>
    </source>
</evidence>
<dbReference type="Gene3D" id="1.10.1410.10">
    <property type="match status" value="1"/>
</dbReference>
<dbReference type="CDD" id="cd05402">
    <property type="entry name" value="NT_PAP_TUTase"/>
    <property type="match status" value="1"/>
</dbReference>
<organism evidence="4 5">
    <name type="scientific">Sinocyclocheilus grahami</name>
    <name type="common">Dianchi golden-line fish</name>
    <name type="synonym">Barbus grahami</name>
    <dbReference type="NCBI Taxonomy" id="75366"/>
    <lineage>
        <taxon>Eukaryota</taxon>
        <taxon>Metazoa</taxon>
        <taxon>Chordata</taxon>
        <taxon>Craniata</taxon>
        <taxon>Vertebrata</taxon>
        <taxon>Euteleostomi</taxon>
        <taxon>Actinopterygii</taxon>
        <taxon>Neopterygii</taxon>
        <taxon>Teleostei</taxon>
        <taxon>Ostariophysi</taxon>
        <taxon>Cypriniformes</taxon>
        <taxon>Cyprinidae</taxon>
        <taxon>Cyprininae</taxon>
        <taxon>Sinocyclocheilus</taxon>
    </lineage>
</organism>
<feature type="region of interest" description="Disordered" evidence="2">
    <location>
        <begin position="96"/>
        <end position="116"/>
    </location>
</feature>
<dbReference type="Pfam" id="PF00076">
    <property type="entry name" value="RRM_1"/>
    <property type="match status" value="1"/>
</dbReference>
<dbReference type="Proteomes" id="UP000472262">
    <property type="component" value="Unassembled WGS sequence"/>
</dbReference>
<dbReference type="Ensembl" id="ENSSGRT00000049123.1">
    <property type="protein sequence ID" value="ENSSGRP00000045909.1"/>
    <property type="gene ID" value="ENSSGRG00000024618.1"/>
</dbReference>
<dbReference type="AlphaFoldDB" id="A0A672N7L9"/>
<dbReference type="Pfam" id="PF22600">
    <property type="entry name" value="MTPAP-like_central"/>
    <property type="match status" value="1"/>
</dbReference>
<dbReference type="OMA" id="MACARIQ"/>
<dbReference type="PROSITE" id="PS50102">
    <property type="entry name" value="RRM"/>
    <property type="match status" value="1"/>
</dbReference>
<reference evidence="4" key="2">
    <citation type="submission" date="2025-09" db="UniProtKB">
        <authorList>
            <consortium name="Ensembl"/>
        </authorList>
    </citation>
    <scope>IDENTIFICATION</scope>
</reference>
<dbReference type="PANTHER" id="PTHR12271">
    <property type="entry name" value="POLY A POLYMERASE CID PAP -RELATED"/>
    <property type="match status" value="1"/>
</dbReference>
<feature type="domain" description="RRM" evidence="3">
    <location>
        <begin position="34"/>
        <end position="91"/>
    </location>
</feature>
<evidence type="ECO:0000259" key="3">
    <source>
        <dbReference type="PROSITE" id="PS50102"/>
    </source>
</evidence>
<dbReference type="Gene3D" id="3.30.460.10">
    <property type="entry name" value="Beta Polymerase, domain 2"/>
    <property type="match status" value="1"/>
</dbReference>
<dbReference type="InterPro" id="IPR043519">
    <property type="entry name" value="NT_sf"/>
</dbReference>
<dbReference type="SUPFAM" id="SSF81631">
    <property type="entry name" value="PAP/OAS1 substrate-binding domain"/>
    <property type="match status" value="1"/>
</dbReference>
<dbReference type="SMART" id="SM00360">
    <property type="entry name" value="RRM"/>
    <property type="match status" value="1"/>
</dbReference>
<accession>A0A672N7L9</accession>
<dbReference type="InterPro" id="IPR054708">
    <property type="entry name" value="MTPAP-like_central"/>
</dbReference>
<dbReference type="GO" id="GO:0003723">
    <property type="term" value="F:RNA binding"/>
    <property type="evidence" value="ECO:0007669"/>
    <property type="project" value="UniProtKB-UniRule"/>
</dbReference>
<protein>
    <submittedName>
        <fullName evidence="4">Terminal uridylyl transferase 1, U6 snRNA-specific</fullName>
    </submittedName>
</protein>
<dbReference type="GO" id="GO:0016607">
    <property type="term" value="C:nuclear speck"/>
    <property type="evidence" value="ECO:0007669"/>
    <property type="project" value="TreeGrafter"/>
</dbReference>
<evidence type="ECO:0000313" key="4">
    <source>
        <dbReference type="Ensembl" id="ENSSGRP00000045909.1"/>
    </source>
</evidence>
<name>A0A672N7L9_SINGR</name>
<sequence>MYFCSGPSLEDHVKGKKHQHLLRLRAQRKAQEENSVFVSGFKPDTSQTDLKEYFAQFGPVSDVIMDKQKGVYAIVEFSELQNVQTALAQLQHQLHVKPRERKESKLASRGKQDSKTPQISLDKLNYELCKTSSQMLKVVESFELKDNEKKVRDLLVQLLQEVFTEFFPDCQIVPFGSSVNTFGIHSCDIDLFLDLENTKVFQACVKSSEAVYYLLLSICKISKTANFQQTGENQSEDCCSEDSILSDIDLSTATPAEVLELVAVILRKCVPGVHKFSHRELNLHGDITINNRLAVRNTPFLQLCSGIDSRLRPLVYTIRLWVKQKQLAGNLSGPGPLLNNYALTLLVIFYLQNRDPPVNQLKNMACARIQIS</sequence>
<dbReference type="PANTHER" id="PTHR12271:SF127">
    <property type="entry name" value="SPECKLE TARGETED PIP5K1A-REGULATED POLY(A) POLYMERASE"/>
    <property type="match status" value="1"/>
</dbReference>
<dbReference type="GO" id="GO:0031123">
    <property type="term" value="P:RNA 3'-end processing"/>
    <property type="evidence" value="ECO:0007669"/>
    <property type="project" value="TreeGrafter"/>
</dbReference>
<dbReference type="InParanoid" id="A0A672N7L9"/>
<dbReference type="GO" id="GO:1990817">
    <property type="term" value="F:poly(A) RNA polymerase activity"/>
    <property type="evidence" value="ECO:0007669"/>
    <property type="project" value="TreeGrafter"/>
</dbReference>
<keyword evidence="1" id="KW-0694">RNA-binding</keyword>
<dbReference type="Gene3D" id="3.30.70.330">
    <property type="match status" value="1"/>
</dbReference>
<reference evidence="4" key="1">
    <citation type="submission" date="2025-08" db="UniProtKB">
        <authorList>
            <consortium name="Ensembl"/>
        </authorList>
    </citation>
    <scope>IDENTIFICATION</scope>
</reference>
<dbReference type="InterPro" id="IPR035979">
    <property type="entry name" value="RBD_domain_sf"/>
</dbReference>
<feature type="compositionally biased region" description="Basic and acidic residues" evidence="2">
    <location>
        <begin position="100"/>
        <end position="114"/>
    </location>
</feature>
<dbReference type="SUPFAM" id="SSF54928">
    <property type="entry name" value="RNA-binding domain, RBD"/>
    <property type="match status" value="1"/>
</dbReference>
<dbReference type="InterPro" id="IPR000504">
    <property type="entry name" value="RRM_dom"/>
</dbReference>
<keyword evidence="5" id="KW-1185">Reference proteome</keyword>
<proteinExistence type="predicted"/>